<keyword evidence="2" id="KW-0812">Transmembrane</keyword>
<feature type="transmembrane region" description="Helical" evidence="2">
    <location>
        <begin position="42"/>
        <end position="63"/>
    </location>
</feature>
<reference evidence="4" key="1">
    <citation type="journal article" date="2019" name="Int. J. Syst. Evol. Microbiol.">
        <title>The Global Catalogue of Microorganisms (GCM) 10K type strain sequencing project: providing services to taxonomists for standard genome sequencing and annotation.</title>
        <authorList>
            <consortium name="The Broad Institute Genomics Platform"/>
            <consortium name="The Broad Institute Genome Sequencing Center for Infectious Disease"/>
            <person name="Wu L."/>
            <person name="Ma J."/>
        </authorList>
    </citation>
    <scope>NUCLEOTIDE SEQUENCE [LARGE SCALE GENOMIC DNA]</scope>
    <source>
        <strain evidence="4">CCUG 54522</strain>
    </source>
</reference>
<evidence type="ECO:0000313" key="4">
    <source>
        <dbReference type="Proteomes" id="UP001596135"/>
    </source>
</evidence>
<keyword evidence="4" id="KW-1185">Reference proteome</keyword>
<evidence type="ECO:0000313" key="3">
    <source>
        <dbReference type="EMBL" id="MFC6043100.1"/>
    </source>
</evidence>
<evidence type="ECO:0008006" key="5">
    <source>
        <dbReference type="Google" id="ProtNLM"/>
    </source>
</evidence>
<sequence length="365" mass="37909">MSVDLEEILGRELHDVATTLQVPPMPALPREQPRPSHGFRNALLVAAVIVLVVAAAVAIEAVGGGSREPSPAPPRLTIPTTPPTTPYVLDGKLYVSGTQVPGEWWSVQSGTAAWLAHRTDDTWWWGRDATPYEIQDLDGVPVISPNGRYVAAVDDATSMLTGFSTDAGGEGFGAARVDLGDPAVTGDPVHVTAVTDDGRVIAQGAAASVLWLPLVDNSTVDLTTGEPDPTVLGNTPAGLVVSDGDGGPQYLADVTDTGGLAGKDVLPGLDSFAVSPDGRWLAWTPAGSLGGEVTAVSSLDVQQLDGSGRAVLRPPSTWALKVGAWTWEDDDHLVSVVVHDDGSAGERLVRCSAEAARCVLIRSAT</sequence>
<keyword evidence="2" id="KW-0472">Membrane</keyword>
<evidence type="ECO:0000256" key="2">
    <source>
        <dbReference type="SAM" id="Phobius"/>
    </source>
</evidence>
<comment type="caution">
    <text evidence="3">The sequence shown here is derived from an EMBL/GenBank/DDBJ whole genome shotgun (WGS) entry which is preliminary data.</text>
</comment>
<accession>A0ABW1LGK7</accession>
<name>A0ABW1LGK7_9ACTN</name>
<dbReference type="SUPFAM" id="SSF69304">
    <property type="entry name" value="Tricorn protease N-terminal domain"/>
    <property type="match status" value="1"/>
</dbReference>
<feature type="region of interest" description="Disordered" evidence="1">
    <location>
        <begin position="63"/>
        <end position="83"/>
    </location>
</feature>
<dbReference type="Proteomes" id="UP001596135">
    <property type="component" value="Unassembled WGS sequence"/>
</dbReference>
<feature type="compositionally biased region" description="Pro residues" evidence="1">
    <location>
        <begin position="70"/>
        <end position="83"/>
    </location>
</feature>
<protein>
    <recommendedName>
        <fullName evidence="5">WD40 repeat domain-containing protein</fullName>
    </recommendedName>
</protein>
<gene>
    <name evidence="3" type="ORF">ACFPYL_08440</name>
</gene>
<proteinExistence type="predicted"/>
<keyword evidence="2" id="KW-1133">Transmembrane helix</keyword>
<evidence type="ECO:0000256" key="1">
    <source>
        <dbReference type="SAM" id="MobiDB-lite"/>
    </source>
</evidence>
<organism evidence="3 4">
    <name type="scientific">Nocardioides hankookensis</name>
    <dbReference type="NCBI Taxonomy" id="443157"/>
    <lineage>
        <taxon>Bacteria</taxon>
        <taxon>Bacillati</taxon>
        <taxon>Actinomycetota</taxon>
        <taxon>Actinomycetes</taxon>
        <taxon>Propionibacteriales</taxon>
        <taxon>Nocardioidaceae</taxon>
        <taxon>Nocardioides</taxon>
    </lineage>
</organism>
<dbReference type="RefSeq" id="WP_379152879.1">
    <property type="nucleotide sequence ID" value="NZ_JBHSRJ010000004.1"/>
</dbReference>
<dbReference type="EMBL" id="JBHSRJ010000004">
    <property type="protein sequence ID" value="MFC6043100.1"/>
    <property type="molecule type" value="Genomic_DNA"/>
</dbReference>